<dbReference type="Proteomes" id="UP001445335">
    <property type="component" value="Unassembled WGS sequence"/>
</dbReference>
<dbReference type="AlphaFoldDB" id="A0AAW1RMU0"/>
<evidence type="ECO:0008006" key="4">
    <source>
        <dbReference type="Google" id="ProtNLM"/>
    </source>
</evidence>
<gene>
    <name evidence="2" type="ORF">WJX81_002031</name>
</gene>
<dbReference type="GO" id="GO:0001680">
    <property type="term" value="P:tRNA 3'-terminal CCA addition"/>
    <property type="evidence" value="ECO:0007669"/>
    <property type="project" value="TreeGrafter"/>
</dbReference>
<keyword evidence="1" id="KW-0694">RNA-binding</keyword>
<reference evidence="2 3" key="1">
    <citation type="journal article" date="2024" name="Nat. Commun.">
        <title>Phylogenomics reveals the evolutionary origins of lichenization in chlorophyte algae.</title>
        <authorList>
            <person name="Puginier C."/>
            <person name="Libourel C."/>
            <person name="Otte J."/>
            <person name="Skaloud P."/>
            <person name="Haon M."/>
            <person name="Grisel S."/>
            <person name="Petersen M."/>
            <person name="Berrin J.G."/>
            <person name="Delaux P.M."/>
            <person name="Dal Grande F."/>
            <person name="Keller J."/>
        </authorList>
    </citation>
    <scope>NUCLEOTIDE SEQUENCE [LARGE SCALE GENOMIC DNA]</scope>
    <source>
        <strain evidence="2 3">SAG 245.80</strain>
    </source>
</reference>
<keyword evidence="3" id="KW-1185">Reference proteome</keyword>
<dbReference type="GO" id="GO:0052927">
    <property type="term" value="F:CC tRNA cytidylyltransferase activity"/>
    <property type="evidence" value="ECO:0007669"/>
    <property type="project" value="TreeGrafter"/>
</dbReference>
<dbReference type="EMBL" id="JALJOU010000031">
    <property type="protein sequence ID" value="KAK9834830.1"/>
    <property type="molecule type" value="Genomic_DNA"/>
</dbReference>
<dbReference type="PANTHER" id="PTHR13734">
    <property type="entry name" value="TRNA-NUCLEOTIDYLTRANSFERASE"/>
    <property type="match status" value="1"/>
</dbReference>
<evidence type="ECO:0000313" key="2">
    <source>
        <dbReference type="EMBL" id="KAK9834830.1"/>
    </source>
</evidence>
<organism evidence="2 3">
    <name type="scientific">Elliptochloris bilobata</name>
    <dbReference type="NCBI Taxonomy" id="381761"/>
    <lineage>
        <taxon>Eukaryota</taxon>
        <taxon>Viridiplantae</taxon>
        <taxon>Chlorophyta</taxon>
        <taxon>core chlorophytes</taxon>
        <taxon>Trebouxiophyceae</taxon>
        <taxon>Trebouxiophyceae incertae sedis</taxon>
        <taxon>Elliptochloris clade</taxon>
        <taxon>Elliptochloris</taxon>
    </lineage>
</organism>
<protein>
    <recommendedName>
        <fullName evidence="4">tRNA nucleotidyltransferase/poly(A) polymerase RNA and SrmB- binding domain-containing protein</fullName>
    </recommendedName>
</protein>
<evidence type="ECO:0000313" key="3">
    <source>
        <dbReference type="Proteomes" id="UP001445335"/>
    </source>
</evidence>
<proteinExistence type="predicted"/>
<dbReference type="GO" id="GO:0052929">
    <property type="term" value="F:ATP:3'-cytidine-cytidine-tRNA adenylyltransferase activity"/>
    <property type="evidence" value="ECO:0007669"/>
    <property type="project" value="TreeGrafter"/>
</dbReference>
<dbReference type="SUPFAM" id="SSF81891">
    <property type="entry name" value="Poly A polymerase C-terminal region-like"/>
    <property type="match status" value="1"/>
</dbReference>
<accession>A0AAW1RMU0</accession>
<name>A0AAW1RMU0_9CHLO</name>
<sequence>MFSGPAPVRAVSDIQRMGMFPAVFTPPPALQAVLGDGFGAPCSAVMAAAEALLSAWGPQEPISTEERRLALLAALLLPLRAAQAPAKKKKGSAMPVSAHIVREAIKWRTRDADAVAEVHGAALELLRLHARLRGPETGGAGFAAAEEDVRVALGRLLRRLGKLGLWRTSVLLAPLLAMPEAAPLGVDSAAAAAAAADARSASPEALGAAAGAPEQACVAARAEVCRDLESAVGAFGLEGCWAWKPLLDGREVMAELRLPKGPQVGAASARVLDWQLAHPTASAEDCRAWLRSQGPPST</sequence>
<dbReference type="PANTHER" id="PTHR13734:SF5">
    <property type="entry name" value="CCA TRNA NUCLEOTIDYLTRANSFERASE, MITOCHONDRIAL"/>
    <property type="match status" value="1"/>
</dbReference>
<comment type="caution">
    <text evidence="2">The sequence shown here is derived from an EMBL/GenBank/DDBJ whole genome shotgun (WGS) entry which is preliminary data.</text>
</comment>
<dbReference type="GO" id="GO:0003723">
    <property type="term" value="F:RNA binding"/>
    <property type="evidence" value="ECO:0007669"/>
    <property type="project" value="UniProtKB-KW"/>
</dbReference>
<evidence type="ECO:0000256" key="1">
    <source>
        <dbReference type="ARBA" id="ARBA00022884"/>
    </source>
</evidence>